<protein>
    <submittedName>
        <fullName evidence="2">Uncharacterized protein</fullName>
    </submittedName>
</protein>
<evidence type="ECO:0000256" key="1">
    <source>
        <dbReference type="SAM" id="SignalP"/>
    </source>
</evidence>
<evidence type="ECO:0000313" key="2">
    <source>
        <dbReference type="EnsemblPlants" id="ONIVA03G03660.1"/>
    </source>
</evidence>
<keyword evidence="3" id="KW-1185">Reference proteome</keyword>
<dbReference type="AlphaFoldDB" id="A0A0E0GGV8"/>
<feature type="signal peptide" evidence="1">
    <location>
        <begin position="1"/>
        <end position="23"/>
    </location>
</feature>
<reference evidence="2" key="2">
    <citation type="submission" date="2018-04" db="EMBL/GenBank/DDBJ databases">
        <title>OnivRS2 (Oryza nivara Reference Sequence Version 2).</title>
        <authorList>
            <person name="Zhang J."/>
            <person name="Kudrna D."/>
            <person name="Lee S."/>
            <person name="Talag J."/>
            <person name="Rajasekar S."/>
            <person name="Welchert J."/>
            <person name="Hsing Y.-I."/>
            <person name="Wing R.A."/>
        </authorList>
    </citation>
    <scope>NUCLEOTIDE SEQUENCE [LARGE SCALE GENOMIC DNA]</scope>
    <source>
        <strain evidence="2">SL10</strain>
    </source>
</reference>
<dbReference type="HOGENOM" id="CLU_181806_0_0_1"/>
<dbReference type="EnsemblPlants" id="ONIVA03G03660.1">
    <property type="protein sequence ID" value="ONIVA03G03660.1"/>
    <property type="gene ID" value="ONIVA03G03660"/>
</dbReference>
<proteinExistence type="predicted"/>
<dbReference type="Gramene" id="ONIVA03G03660.1">
    <property type="protein sequence ID" value="ONIVA03G03660.1"/>
    <property type="gene ID" value="ONIVA03G03660"/>
</dbReference>
<name>A0A0E0GGV8_ORYNI</name>
<dbReference type="Proteomes" id="UP000006591">
    <property type="component" value="Chromosome 3"/>
</dbReference>
<evidence type="ECO:0000313" key="3">
    <source>
        <dbReference type="Proteomes" id="UP000006591"/>
    </source>
</evidence>
<accession>A0A0E0GGV8</accession>
<sequence>MSTPVSVIFFLEGIVTLLSPLSSGSVSKILPCVIRGLFIGSRSCFSELSNDDMCFDLYLYHYKFIFRFLSDFPQQTVSSANHAYVRFFSPVSPQKLSQV</sequence>
<organism evidence="2">
    <name type="scientific">Oryza nivara</name>
    <name type="common">Indian wild rice</name>
    <name type="synonym">Oryza sativa f. spontanea</name>
    <dbReference type="NCBI Taxonomy" id="4536"/>
    <lineage>
        <taxon>Eukaryota</taxon>
        <taxon>Viridiplantae</taxon>
        <taxon>Streptophyta</taxon>
        <taxon>Embryophyta</taxon>
        <taxon>Tracheophyta</taxon>
        <taxon>Spermatophyta</taxon>
        <taxon>Magnoliopsida</taxon>
        <taxon>Liliopsida</taxon>
        <taxon>Poales</taxon>
        <taxon>Poaceae</taxon>
        <taxon>BOP clade</taxon>
        <taxon>Oryzoideae</taxon>
        <taxon>Oryzeae</taxon>
        <taxon>Oryzinae</taxon>
        <taxon>Oryza</taxon>
    </lineage>
</organism>
<reference evidence="2" key="1">
    <citation type="submission" date="2015-04" db="UniProtKB">
        <authorList>
            <consortium name="EnsemblPlants"/>
        </authorList>
    </citation>
    <scope>IDENTIFICATION</scope>
    <source>
        <strain evidence="2">SL10</strain>
    </source>
</reference>
<feature type="chain" id="PRO_5002360314" evidence="1">
    <location>
        <begin position="24"/>
        <end position="99"/>
    </location>
</feature>
<keyword evidence="1" id="KW-0732">Signal</keyword>